<dbReference type="KEGG" id="pabs:JIR001_25840"/>
<dbReference type="GO" id="GO:0003690">
    <property type="term" value="F:double-stranded DNA binding"/>
    <property type="evidence" value="ECO:0007669"/>
    <property type="project" value="InterPro"/>
</dbReference>
<dbReference type="Gene3D" id="6.10.10.80">
    <property type="entry name" value="Small, acid-soluble spore protein, alpha/beta type-like"/>
    <property type="match status" value="1"/>
</dbReference>
<evidence type="ECO:0000313" key="2">
    <source>
        <dbReference type="Proteomes" id="UP000677436"/>
    </source>
</evidence>
<organism evidence="1 2">
    <name type="scientific">Polycladomyces abyssicola</name>
    <dbReference type="NCBI Taxonomy" id="1125966"/>
    <lineage>
        <taxon>Bacteria</taxon>
        <taxon>Bacillati</taxon>
        <taxon>Bacillota</taxon>
        <taxon>Bacilli</taxon>
        <taxon>Bacillales</taxon>
        <taxon>Thermoactinomycetaceae</taxon>
        <taxon>Polycladomyces</taxon>
    </lineage>
</organism>
<proteinExistence type="predicted"/>
<evidence type="ECO:0000313" key="1">
    <source>
        <dbReference type="EMBL" id="BCU82801.1"/>
    </source>
</evidence>
<dbReference type="InterPro" id="IPR001448">
    <property type="entry name" value="SASP_alpha/beta-type"/>
</dbReference>
<accession>A0A8D5ZPV4</accession>
<dbReference type="EMBL" id="AP024601">
    <property type="protein sequence ID" value="BCU82801.1"/>
    <property type="molecule type" value="Genomic_DNA"/>
</dbReference>
<name>A0A8D5ZPV4_9BACL</name>
<dbReference type="InterPro" id="IPR038300">
    <property type="entry name" value="SASP_sf_alpha/beta"/>
</dbReference>
<dbReference type="RefSeq" id="WP_212773099.1">
    <property type="nucleotide sequence ID" value="NZ_AP024601.1"/>
</dbReference>
<sequence>MARKRRRRLLVPESRPALERLKAQVMSRELDVGPLSPDQVKMEVAKQVGVPLKPGDNGDLKTSDAGKIGGTIGGLMVREMVKLAQEQLARQRSQP</sequence>
<keyword evidence="2" id="KW-1185">Reference proteome</keyword>
<dbReference type="Proteomes" id="UP000677436">
    <property type="component" value="Chromosome"/>
</dbReference>
<dbReference type="GO" id="GO:0006265">
    <property type="term" value="P:DNA topological change"/>
    <property type="evidence" value="ECO:0007669"/>
    <property type="project" value="InterPro"/>
</dbReference>
<evidence type="ECO:0008006" key="3">
    <source>
        <dbReference type="Google" id="ProtNLM"/>
    </source>
</evidence>
<protein>
    <recommendedName>
        <fullName evidence="3">Alpha/beta hydrolase</fullName>
    </recommendedName>
</protein>
<reference evidence="1" key="2">
    <citation type="journal article" date="2021" name="Microbiol. Resour. Announc.">
        <title>Complete Genome Sequence of Polycladomyces abyssicola JIR-001T, Isolated from Hemipelagic Sediment in Deep Seawater.</title>
        <authorList>
            <person name="Tsubouchi T."/>
            <person name="Kaneko Y."/>
        </authorList>
    </citation>
    <scope>NUCLEOTIDE SEQUENCE</scope>
    <source>
        <strain evidence="1">JIR-001</strain>
    </source>
</reference>
<reference evidence="1" key="1">
    <citation type="journal article" date="2013" name="Int. J. Syst. Evol. Microbiol.">
        <title>Polycladomyces abyssicola gen. nov., sp. nov., a thermophilic filamentous bacterium isolated from hemipelagic sediment.</title>
        <authorList>
            <person name="Tsubouchi T."/>
            <person name="Shimane Y."/>
            <person name="Mori K."/>
            <person name="Usui K."/>
            <person name="Hiraki T."/>
            <person name="Tame A."/>
            <person name="Uematsu K."/>
            <person name="Maruyama T."/>
            <person name="Hatada Y."/>
        </authorList>
    </citation>
    <scope>NUCLEOTIDE SEQUENCE</scope>
    <source>
        <strain evidence="1">JIR-001</strain>
    </source>
</reference>
<gene>
    <name evidence="1" type="ORF">JIR001_25840</name>
</gene>
<dbReference type="AlphaFoldDB" id="A0A8D5ZPV4"/>
<dbReference type="Pfam" id="PF00269">
    <property type="entry name" value="SASP"/>
    <property type="match status" value="1"/>
</dbReference>